<dbReference type="Pfam" id="PF03352">
    <property type="entry name" value="Adenine_glyco"/>
    <property type="match status" value="1"/>
</dbReference>
<dbReference type="PANTHER" id="PTHR30037">
    <property type="entry name" value="DNA-3-METHYLADENINE GLYCOSYLASE 1"/>
    <property type="match status" value="1"/>
</dbReference>
<gene>
    <name evidence="1" type="ORF">ACFSJU_04220</name>
</gene>
<organism evidence="1 2">
    <name type="scientific">Paradesertivirga mongoliensis</name>
    <dbReference type="NCBI Taxonomy" id="2100740"/>
    <lineage>
        <taxon>Bacteria</taxon>
        <taxon>Pseudomonadati</taxon>
        <taxon>Bacteroidota</taxon>
        <taxon>Sphingobacteriia</taxon>
        <taxon>Sphingobacteriales</taxon>
        <taxon>Sphingobacteriaceae</taxon>
        <taxon>Paradesertivirga</taxon>
    </lineage>
</organism>
<accession>A0ABW4ZI68</accession>
<proteinExistence type="predicted"/>
<evidence type="ECO:0000313" key="2">
    <source>
        <dbReference type="Proteomes" id="UP001597387"/>
    </source>
</evidence>
<dbReference type="InterPro" id="IPR052891">
    <property type="entry name" value="DNA-3mA_glycosylase"/>
</dbReference>
<dbReference type="Gene3D" id="1.10.340.30">
    <property type="entry name" value="Hypothetical protein, domain 2"/>
    <property type="match status" value="1"/>
</dbReference>
<reference evidence="2" key="1">
    <citation type="journal article" date="2019" name="Int. J. Syst. Evol. Microbiol.">
        <title>The Global Catalogue of Microorganisms (GCM) 10K type strain sequencing project: providing services to taxonomists for standard genome sequencing and annotation.</title>
        <authorList>
            <consortium name="The Broad Institute Genomics Platform"/>
            <consortium name="The Broad Institute Genome Sequencing Center for Infectious Disease"/>
            <person name="Wu L."/>
            <person name="Ma J."/>
        </authorList>
    </citation>
    <scope>NUCLEOTIDE SEQUENCE [LARGE SCALE GENOMIC DNA]</scope>
    <source>
        <strain evidence="2">KCTC 42217</strain>
    </source>
</reference>
<dbReference type="InterPro" id="IPR011257">
    <property type="entry name" value="DNA_glycosylase"/>
</dbReference>
<dbReference type="InterPro" id="IPR005019">
    <property type="entry name" value="Adenine_glyco"/>
</dbReference>
<protein>
    <submittedName>
        <fullName evidence="1">DNA-3-methyladenine glycosylase I</fullName>
    </submittedName>
</protein>
<dbReference type="Proteomes" id="UP001597387">
    <property type="component" value="Unassembled WGS sequence"/>
</dbReference>
<sequence length="188" mass="21846">MTEQPIVRCSWCGTDPLYVKYHDEEWGKEVHDDKVLFEFLILESAQAGLSWITILKRRDGYRKAFADFDVHKVSQFTKEDVERLMQDSGIIRNRLKIEAAISNAKHFIEIQKEFGSFDKYMYSFLPEGKPIKNSLTSIKDILPKTEISDAISKDMKKRGFKFFGTTICYAHMQATGMVNDHIIDCSFR</sequence>
<dbReference type="EMBL" id="JBHUHZ010000001">
    <property type="protein sequence ID" value="MFD2161585.1"/>
    <property type="molecule type" value="Genomic_DNA"/>
</dbReference>
<dbReference type="RefSeq" id="WP_255898970.1">
    <property type="nucleotide sequence ID" value="NZ_JAFMZO010000001.1"/>
</dbReference>
<evidence type="ECO:0000313" key="1">
    <source>
        <dbReference type="EMBL" id="MFD2161585.1"/>
    </source>
</evidence>
<dbReference type="PANTHER" id="PTHR30037:SF4">
    <property type="entry name" value="DNA-3-METHYLADENINE GLYCOSYLASE I"/>
    <property type="match status" value="1"/>
</dbReference>
<keyword evidence="2" id="KW-1185">Reference proteome</keyword>
<comment type="caution">
    <text evidence="1">The sequence shown here is derived from an EMBL/GenBank/DDBJ whole genome shotgun (WGS) entry which is preliminary data.</text>
</comment>
<name>A0ABW4ZI68_9SPHI</name>
<dbReference type="SUPFAM" id="SSF48150">
    <property type="entry name" value="DNA-glycosylase"/>
    <property type="match status" value="1"/>
</dbReference>